<name>A0ABU6R1F3_9FABA</name>
<evidence type="ECO:0000313" key="2">
    <source>
        <dbReference type="Proteomes" id="UP001341840"/>
    </source>
</evidence>
<reference evidence="1 2" key="1">
    <citation type="journal article" date="2023" name="Plants (Basel)">
        <title>Bridging the Gap: Combining Genomics and Transcriptomics Approaches to Understand Stylosanthes scabra, an Orphan Legume from the Brazilian Caatinga.</title>
        <authorList>
            <person name="Ferreira-Neto J.R.C."/>
            <person name="da Silva M.D."/>
            <person name="Binneck E."/>
            <person name="de Melo N.F."/>
            <person name="da Silva R.H."/>
            <person name="de Melo A.L.T.M."/>
            <person name="Pandolfi V."/>
            <person name="Bustamante F.O."/>
            <person name="Brasileiro-Vidal A.C."/>
            <person name="Benko-Iseppon A.M."/>
        </authorList>
    </citation>
    <scope>NUCLEOTIDE SEQUENCE [LARGE SCALE GENOMIC DNA]</scope>
    <source>
        <tissue evidence="1">Leaves</tissue>
    </source>
</reference>
<gene>
    <name evidence="1" type="ORF">PIB30_111381</name>
</gene>
<sequence>NLEILQEVSTHMRELPRICVAPPRITCTLWNFCGLSENCPRYTWGSSRITWALCLVFHAYAWTSTPMRGSSFWPCRLSYSSMFSTHILDLQRVYVVHGACMMILASHAYAWTSRPMRGSCE</sequence>
<proteinExistence type="predicted"/>
<keyword evidence="2" id="KW-1185">Reference proteome</keyword>
<feature type="non-terminal residue" evidence="1">
    <location>
        <position position="1"/>
    </location>
</feature>
<comment type="caution">
    <text evidence="1">The sequence shown here is derived from an EMBL/GenBank/DDBJ whole genome shotgun (WGS) entry which is preliminary data.</text>
</comment>
<organism evidence="1 2">
    <name type="scientific">Stylosanthes scabra</name>
    <dbReference type="NCBI Taxonomy" id="79078"/>
    <lineage>
        <taxon>Eukaryota</taxon>
        <taxon>Viridiplantae</taxon>
        <taxon>Streptophyta</taxon>
        <taxon>Embryophyta</taxon>
        <taxon>Tracheophyta</taxon>
        <taxon>Spermatophyta</taxon>
        <taxon>Magnoliopsida</taxon>
        <taxon>eudicotyledons</taxon>
        <taxon>Gunneridae</taxon>
        <taxon>Pentapetalae</taxon>
        <taxon>rosids</taxon>
        <taxon>fabids</taxon>
        <taxon>Fabales</taxon>
        <taxon>Fabaceae</taxon>
        <taxon>Papilionoideae</taxon>
        <taxon>50 kb inversion clade</taxon>
        <taxon>dalbergioids sensu lato</taxon>
        <taxon>Dalbergieae</taxon>
        <taxon>Pterocarpus clade</taxon>
        <taxon>Stylosanthes</taxon>
    </lineage>
</organism>
<accession>A0ABU6R1F3</accession>
<dbReference type="EMBL" id="JASCZI010007032">
    <property type="protein sequence ID" value="MED6117591.1"/>
    <property type="molecule type" value="Genomic_DNA"/>
</dbReference>
<feature type="non-terminal residue" evidence="1">
    <location>
        <position position="121"/>
    </location>
</feature>
<evidence type="ECO:0000313" key="1">
    <source>
        <dbReference type="EMBL" id="MED6117591.1"/>
    </source>
</evidence>
<protein>
    <submittedName>
        <fullName evidence="1">Uncharacterized protein</fullName>
    </submittedName>
</protein>
<dbReference type="Proteomes" id="UP001341840">
    <property type="component" value="Unassembled WGS sequence"/>
</dbReference>